<gene>
    <name evidence="4" type="ORF">SAMN05443637_102162</name>
</gene>
<dbReference type="AlphaFoldDB" id="A0A1M6PB78"/>
<dbReference type="CDD" id="cd02440">
    <property type="entry name" value="AdoMet_MTases"/>
    <property type="match status" value="1"/>
</dbReference>
<dbReference type="EMBL" id="FRAP01000002">
    <property type="protein sequence ID" value="SHK05196.1"/>
    <property type="molecule type" value="Genomic_DNA"/>
</dbReference>
<proteinExistence type="predicted"/>
<dbReference type="PANTHER" id="PTHR43861:SF1">
    <property type="entry name" value="TRANS-ACONITATE 2-METHYLTRANSFERASE"/>
    <property type="match status" value="1"/>
</dbReference>
<dbReference type="Proteomes" id="UP000184363">
    <property type="component" value="Unassembled WGS sequence"/>
</dbReference>
<feature type="domain" description="Methyltransferase" evidence="3">
    <location>
        <begin position="60"/>
        <end position="153"/>
    </location>
</feature>
<evidence type="ECO:0000256" key="2">
    <source>
        <dbReference type="ARBA" id="ARBA00022679"/>
    </source>
</evidence>
<dbReference type="GO" id="GO:0032259">
    <property type="term" value="P:methylation"/>
    <property type="evidence" value="ECO:0007669"/>
    <property type="project" value="UniProtKB-KW"/>
</dbReference>
<sequence>MGASPRRRRVGGVTTDSPADAWTGDRVTRWLMRAEALDRQFAPVSAVLFAAAGLRAGEHVLDVGCGAGPTTRQAAELVGPSGRVTGIDIAAPLLDAAAAVPAVGAPIDWVCADVTTWTPPQQVYDVVLSRFGVMFFADPHAAFSRLAAAARPGARLVAAVWQHRTASPLFSVPLGAVLAVLTDRGIPEPGGLAPDHGAFSLHDPAATTRLLEGAGWREVRCVAHRLPMRFGGGLTPAAAAEMAIDFGPMRIAATPLDEDGRAAALAAITDVFHDHVDADGDVVLDGAIHVVTATR</sequence>
<reference evidence="4 5" key="1">
    <citation type="submission" date="2016-11" db="EMBL/GenBank/DDBJ databases">
        <authorList>
            <person name="Jaros S."/>
            <person name="Januszkiewicz K."/>
            <person name="Wedrychowicz H."/>
        </authorList>
    </citation>
    <scope>NUCLEOTIDE SEQUENCE [LARGE SCALE GENOMIC DNA]</scope>
    <source>
        <strain evidence="4 5">DSM 43832</strain>
    </source>
</reference>
<evidence type="ECO:0000313" key="4">
    <source>
        <dbReference type="EMBL" id="SHK05196.1"/>
    </source>
</evidence>
<evidence type="ECO:0000313" key="5">
    <source>
        <dbReference type="Proteomes" id="UP000184363"/>
    </source>
</evidence>
<dbReference type="InterPro" id="IPR029063">
    <property type="entry name" value="SAM-dependent_MTases_sf"/>
</dbReference>
<name>A0A1M6PB78_PSETH</name>
<organism evidence="4 5">
    <name type="scientific">Pseudonocardia thermophila</name>
    <dbReference type="NCBI Taxonomy" id="1848"/>
    <lineage>
        <taxon>Bacteria</taxon>
        <taxon>Bacillati</taxon>
        <taxon>Actinomycetota</taxon>
        <taxon>Actinomycetes</taxon>
        <taxon>Pseudonocardiales</taxon>
        <taxon>Pseudonocardiaceae</taxon>
        <taxon>Pseudonocardia</taxon>
    </lineage>
</organism>
<dbReference type="Pfam" id="PF13649">
    <property type="entry name" value="Methyltransf_25"/>
    <property type="match status" value="1"/>
</dbReference>
<dbReference type="GO" id="GO:0008168">
    <property type="term" value="F:methyltransferase activity"/>
    <property type="evidence" value="ECO:0007669"/>
    <property type="project" value="UniProtKB-KW"/>
</dbReference>
<dbReference type="Gene3D" id="3.40.50.150">
    <property type="entry name" value="Vaccinia Virus protein VP39"/>
    <property type="match status" value="1"/>
</dbReference>
<evidence type="ECO:0000259" key="3">
    <source>
        <dbReference type="Pfam" id="PF13649"/>
    </source>
</evidence>
<dbReference type="PANTHER" id="PTHR43861">
    <property type="entry name" value="TRANS-ACONITATE 2-METHYLTRANSFERASE-RELATED"/>
    <property type="match status" value="1"/>
</dbReference>
<evidence type="ECO:0000256" key="1">
    <source>
        <dbReference type="ARBA" id="ARBA00022603"/>
    </source>
</evidence>
<keyword evidence="5" id="KW-1185">Reference proteome</keyword>
<dbReference type="STRING" id="1848.SAMN05443637_102162"/>
<keyword evidence="2 4" id="KW-0808">Transferase</keyword>
<accession>A0A1M6PB78</accession>
<dbReference type="SUPFAM" id="SSF53335">
    <property type="entry name" value="S-adenosyl-L-methionine-dependent methyltransferases"/>
    <property type="match status" value="1"/>
</dbReference>
<protein>
    <submittedName>
        <fullName evidence="4">Methyltransferase domain-containing protein</fullName>
    </submittedName>
</protein>
<dbReference type="InterPro" id="IPR041698">
    <property type="entry name" value="Methyltransf_25"/>
</dbReference>
<keyword evidence="1 4" id="KW-0489">Methyltransferase</keyword>